<dbReference type="EMBL" id="AVOT02019798">
    <property type="protein sequence ID" value="MBW0507593.1"/>
    <property type="molecule type" value="Genomic_DNA"/>
</dbReference>
<dbReference type="SMART" id="SM00022">
    <property type="entry name" value="PLAc"/>
    <property type="match status" value="1"/>
</dbReference>
<dbReference type="Pfam" id="PF01735">
    <property type="entry name" value="PLA2_B"/>
    <property type="match status" value="2"/>
</dbReference>
<gene>
    <name evidence="11" type="ORF">O181_047308</name>
</gene>
<evidence type="ECO:0000256" key="8">
    <source>
        <dbReference type="PROSITE-ProRule" id="PRU00555"/>
    </source>
</evidence>
<evidence type="ECO:0000313" key="12">
    <source>
        <dbReference type="Proteomes" id="UP000765509"/>
    </source>
</evidence>
<dbReference type="Proteomes" id="UP000765509">
    <property type="component" value="Unassembled WGS sequence"/>
</dbReference>
<dbReference type="GO" id="GO:0004622">
    <property type="term" value="F:phosphatidylcholine lysophospholipase activity"/>
    <property type="evidence" value="ECO:0007669"/>
    <property type="project" value="UniProtKB-EC"/>
</dbReference>
<evidence type="ECO:0000256" key="5">
    <source>
        <dbReference type="ARBA" id="ARBA00022963"/>
    </source>
</evidence>
<comment type="caution">
    <text evidence="11">The sequence shown here is derived from an EMBL/GenBank/DDBJ whole genome shotgun (WGS) entry which is preliminary data.</text>
</comment>
<dbReference type="PROSITE" id="PS51210">
    <property type="entry name" value="PLA2C"/>
    <property type="match status" value="1"/>
</dbReference>
<evidence type="ECO:0000256" key="9">
    <source>
        <dbReference type="RuleBase" id="RU362103"/>
    </source>
</evidence>
<accession>A0A9Q3HJD4</accession>
<protein>
    <recommendedName>
        <fullName evidence="2 9">Lysophospholipase</fullName>
        <ecNumber evidence="2 9">3.1.1.5</ecNumber>
    </recommendedName>
</protein>
<dbReference type="GO" id="GO:0005829">
    <property type="term" value="C:cytosol"/>
    <property type="evidence" value="ECO:0007669"/>
    <property type="project" value="TreeGrafter"/>
</dbReference>
<evidence type="ECO:0000256" key="1">
    <source>
        <dbReference type="ARBA" id="ARBA00008780"/>
    </source>
</evidence>
<comment type="similarity">
    <text evidence="1 9">Belongs to the lysophospholipase family.</text>
</comment>
<organism evidence="11 12">
    <name type="scientific">Austropuccinia psidii MF-1</name>
    <dbReference type="NCBI Taxonomy" id="1389203"/>
    <lineage>
        <taxon>Eukaryota</taxon>
        <taxon>Fungi</taxon>
        <taxon>Dikarya</taxon>
        <taxon>Basidiomycota</taxon>
        <taxon>Pucciniomycotina</taxon>
        <taxon>Pucciniomycetes</taxon>
        <taxon>Pucciniales</taxon>
        <taxon>Sphaerophragmiaceae</taxon>
        <taxon>Austropuccinia</taxon>
    </lineage>
</organism>
<dbReference type="InterPro" id="IPR016035">
    <property type="entry name" value="Acyl_Trfase/lysoPLipase"/>
</dbReference>
<evidence type="ECO:0000256" key="4">
    <source>
        <dbReference type="ARBA" id="ARBA00022801"/>
    </source>
</evidence>
<proteinExistence type="inferred from homology"/>
<keyword evidence="6 8" id="KW-0443">Lipid metabolism</keyword>
<keyword evidence="7" id="KW-0325">Glycoprotein</keyword>
<evidence type="ECO:0000256" key="7">
    <source>
        <dbReference type="ARBA" id="ARBA00023180"/>
    </source>
</evidence>
<dbReference type="Gene3D" id="3.40.1090.10">
    <property type="entry name" value="Cytosolic phospholipase A2 catalytic domain"/>
    <property type="match status" value="1"/>
</dbReference>
<dbReference type="PANTHER" id="PTHR10728:SF33">
    <property type="entry name" value="LYSOPHOSPHOLIPASE 1-RELATED"/>
    <property type="match status" value="1"/>
</dbReference>
<dbReference type="PANTHER" id="PTHR10728">
    <property type="entry name" value="CYTOSOLIC PHOSPHOLIPASE A2"/>
    <property type="match status" value="1"/>
</dbReference>
<comment type="catalytic activity">
    <reaction evidence="9">
        <text>a 1-acyl-sn-glycero-3-phosphocholine + H2O = sn-glycerol 3-phosphocholine + a fatty acid + H(+)</text>
        <dbReference type="Rhea" id="RHEA:15177"/>
        <dbReference type="ChEBI" id="CHEBI:15377"/>
        <dbReference type="ChEBI" id="CHEBI:15378"/>
        <dbReference type="ChEBI" id="CHEBI:16870"/>
        <dbReference type="ChEBI" id="CHEBI:28868"/>
        <dbReference type="ChEBI" id="CHEBI:58168"/>
        <dbReference type="EC" id="3.1.1.5"/>
    </reaction>
</comment>
<keyword evidence="4 8" id="KW-0378">Hydrolase</keyword>
<dbReference type="GO" id="GO:0004623">
    <property type="term" value="F:phospholipase A2 activity"/>
    <property type="evidence" value="ECO:0007669"/>
    <property type="project" value="TreeGrafter"/>
</dbReference>
<keyword evidence="3" id="KW-0732">Signal</keyword>
<sequence>MKSSLFYLRIGFLGFFYQLSKSSTFAKPNRTSTRAFVIETSPSGKYTPITEISDAEWEYLVKKASKAIPQWEEYLNRVNLVDFDIESFLSRAKSDEEGPILGQTLPSIAFAASGGGHRAMLYSASILAAFDGREAEAVAGGTGGILQLISWCSGLSGGAWLLGSWALSDFPRLSEMQEVWKLSHKYRLNSFYMEKNLLSYFFSMRKKKNAGFPVSLIENGSSNAKAVLFSSIRETPAYRNQEMPFPILLAVSRSKIRATLTLNSAIYEFSPENFAIGHPGLNASIDMKYLGTYPSSGGYLPTVCTEGTSSNVLSTYDSAEGQSSLFGRIAKKFGFEKIYEGLVPNIFKGLGVPGINPDFERQTLLLADGGFAGEKLPLFPLIRRNPDVIIASDATGGLKHAEGCKINPCLVKDNSNSISNQWYSDRSQWNLIVYDLHKAAGSFVQRVPVPYRPTFFGCDDSNVPLVIYMPNYYVLAKTDMKTTKSWFTAQEIEGFFRNGRAIATQTASEMSRNQAWSSCLACGLIERQRMRNEQPRTTQCSRCFEKYCAS</sequence>
<evidence type="ECO:0000313" key="11">
    <source>
        <dbReference type="EMBL" id="MBW0507593.1"/>
    </source>
</evidence>
<evidence type="ECO:0000256" key="6">
    <source>
        <dbReference type="ARBA" id="ARBA00023098"/>
    </source>
</evidence>
<dbReference type="InterPro" id="IPR002642">
    <property type="entry name" value="LysoPLipase_cat_dom"/>
</dbReference>
<reference evidence="11" key="1">
    <citation type="submission" date="2021-03" db="EMBL/GenBank/DDBJ databases">
        <title>Draft genome sequence of rust myrtle Austropuccinia psidii MF-1, a brazilian biotype.</title>
        <authorList>
            <person name="Quecine M.C."/>
            <person name="Pachon D.M.R."/>
            <person name="Bonatelli M.L."/>
            <person name="Correr F.H."/>
            <person name="Franceschini L.M."/>
            <person name="Leite T.F."/>
            <person name="Margarido G.R.A."/>
            <person name="Almeida C.A."/>
            <person name="Ferrarezi J.A."/>
            <person name="Labate C.A."/>
        </authorList>
    </citation>
    <scope>NUCLEOTIDE SEQUENCE</scope>
    <source>
        <strain evidence="11">MF-1</strain>
    </source>
</reference>
<keyword evidence="12" id="KW-1185">Reference proteome</keyword>
<evidence type="ECO:0000256" key="3">
    <source>
        <dbReference type="ARBA" id="ARBA00022729"/>
    </source>
</evidence>
<evidence type="ECO:0000259" key="10">
    <source>
        <dbReference type="PROSITE" id="PS51210"/>
    </source>
</evidence>
<keyword evidence="5 8" id="KW-0442">Lipid degradation</keyword>
<dbReference type="GO" id="GO:0046475">
    <property type="term" value="P:glycerophospholipid catabolic process"/>
    <property type="evidence" value="ECO:0007669"/>
    <property type="project" value="TreeGrafter"/>
</dbReference>
<evidence type="ECO:0000256" key="2">
    <source>
        <dbReference type="ARBA" id="ARBA00013274"/>
    </source>
</evidence>
<dbReference type="EC" id="3.1.1.5" evidence="2 9"/>
<dbReference type="AlphaFoldDB" id="A0A9Q3HJD4"/>
<feature type="domain" description="PLA2c" evidence="10">
    <location>
        <begin position="40"/>
        <end position="550"/>
    </location>
</feature>
<name>A0A9Q3HJD4_9BASI</name>
<dbReference type="OrthoDB" id="4084751at2759"/>
<dbReference type="SUPFAM" id="SSF52151">
    <property type="entry name" value="FabD/lysophospholipase-like"/>
    <property type="match status" value="1"/>
</dbReference>